<accession>A0A2U3LAS9</accession>
<organism evidence="1 2">
    <name type="scientific">Candidatus Sulfotelmatobacter kueseliae</name>
    <dbReference type="NCBI Taxonomy" id="2042962"/>
    <lineage>
        <taxon>Bacteria</taxon>
        <taxon>Pseudomonadati</taxon>
        <taxon>Acidobacteriota</taxon>
        <taxon>Terriglobia</taxon>
        <taxon>Terriglobales</taxon>
        <taxon>Candidatus Korobacteraceae</taxon>
        <taxon>Candidatus Sulfotelmatobacter</taxon>
    </lineage>
</organism>
<dbReference type="InterPro" id="IPR038573">
    <property type="entry name" value="BrnT_sf"/>
</dbReference>
<reference evidence="2" key="1">
    <citation type="submission" date="2018-02" db="EMBL/GenBank/DDBJ databases">
        <authorList>
            <person name="Hausmann B."/>
        </authorList>
    </citation>
    <scope>NUCLEOTIDE SEQUENCE [LARGE SCALE GENOMIC DNA]</scope>
    <source>
        <strain evidence="2">Peat soil MAG SbA1</strain>
    </source>
</reference>
<dbReference type="Pfam" id="PF04365">
    <property type="entry name" value="BrnT_toxin"/>
    <property type="match status" value="1"/>
</dbReference>
<dbReference type="OrthoDB" id="9802417at2"/>
<name>A0A2U3LAS9_9BACT</name>
<evidence type="ECO:0008006" key="3">
    <source>
        <dbReference type="Google" id="ProtNLM"/>
    </source>
</evidence>
<dbReference type="Proteomes" id="UP000238701">
    <property type="component" value="Unassembled WGS sequence"/>
</dbReference>
<dbReference type="Gene3D" id="3.10.450.530">
    <property type="entry name" value="Ribonuclease toxin, BrnT, of type II toxin-antitoxin system"/>
    <property type="match status" value="1"/>
</dbReference>
<evidence type="ECO:0000313" key="1">
    <source>
        <dbReference type="EMBL" id="SPF48986.1"/>
    </source>
</evidence>
<protein>
    <recommendedName>
        <fullName evidence="3">BrnT family toxin</fullName>
    </recommendedName>
</protein>
<dbReference type="EMBL" id="OMOD01000188">
    <property type="protein sequence ID" value="SPF48986.1"/>
    <property type="molecule type" value="Genomic_DNA"/>
</dbReference>
<dbReference type="AlphaFoldDB" id="A0A2U3LAS9"/>
<gene>
    <name evidence="1" type="ORF">SBA1_90120</name>
</gene>
<proteinExistence type="predicted"/>
<dbReference type="InterPro" id="IPR007460">
    <property type="entry name" value="BrnT_toxin"/>
</dbReference>
<evidence type="ECO:0000313" key="2">
    <source>
        <dbReference type="Proteomes" id="UP000238701"/>
    </source>
</evidence>
<sequence length="97" mass="11415">MELEWDEAKNRANIRKHGFDFADAEEMFRGALVVRPDTREDYGEDRWIGIGMIRGQVAFVAFAERREDTIRIVSLRKADHEERREYEEAIQDGLEAN</sequence>